<keyword evidence="12" id="KW-1185">Reference proteome</keyword>
<evidence type="ECO:0000313" key="11">
    <source>
        <dbReference type="Proteomes" id="UP000597989"/>
    </source>
</evidence>
<feature type="binding site" evidence="5">
    <location>
        <position position="52"/>
    </location>
    <ligand>
        <name>FAD</name>
        <dbReference type="ChEBI" id="CHEBI:57692"/>
    </ligand>
</feature>
<sequence>MVAEEVDVVVIGTGPGGEDVATRLARAGLSVVAVEARLVGGECPYFACIPTKMMVRAADALAEARRVPELAGVATVRADWAPVAERLRDEATTDWNDEAAVRRLEHTGGRVVRGVGRISAPGEVTVSSDGGEQVFRARRGIVLNPGTEPAVPPVDGLAGTPYWTNRDAVRATAVPKSLLVLGAGPVGLEFAQVFARFGASVTVVEMQSQLLPASEPEAAEVLTRVLRAEGVQVRVGTGLTRVSHDHEFRAELGSGEVVTAERLLVATGRRTDLAALGVAAVGLDDRARTIPVDGQMRAADGVWAIGDVTGQGAFTHVSVYQARIAADDILGQGTEIADYRAVPAVTFTDPEVATVGLTESAAEEQGLSVRAATTAIPSSPRGWIHKVGNDGLIKVVADADRSVLVGATVVAPGGGEIIGALAVAVHAEVPVSRLRQMIYAYPTFHRAIESALAELDDAG</sequence>
<name>A0A917NCW5_9PSEU</name>
<dbReference type="AlphaFoldDB" id="A0A917NCW5"/>
<evidence type="ECO:0000259" key="7">
    <source>
        <dbReference type="Pfam" id="PF02852"/>
    </source>
</evidence>
<dbReference type="GO" id="GO:0050660">
    <property type="term" value="F:flavin adenine dinucleotide binding"/>
    <property type="evidence" value="ECO:0007669"/>
    <property type="project" value="TreeGrafter"/>
</dbReference>
<keyword evidence="2" id="KW-0285">Flavoprotein</keyword>
<reference evidence="9" key="4">
    <citation type="submission" date="2023-12" db="EMBL/GenBank/DDBJ databases">
        <authorList>
            <person name="Sun Q."/>
            <person name="Inoue M."/>
        </authorList>
    </citation>
    <scope>NUCLEOTIDE SEQUENCE</scope>
    <source>
        <strain evidence="9">JCM 10664</strain>
    </source>
</reference>
<proteinExistence type="inferred from homology"/>
<feature type="binding site" evidence="5">
    <location>
        <position position="205"/>
    </location>
    <ligand>
        <name>NAD(+)</name>
        <dbReference type="ChEBI" id="CHEBI:57540"/>
    </ligand>
</feature>
<evidence type="ECO:0000256" key="6">
    <source>
        <dbReference type="PIRSR" id="PIRSR000350-4"/>
    </source>
</evidence>
<evidence type="ECO:0000256" key="3">
    <source>
        <dbReference type="ARBA" id="ARBA00022827"/>
    </source>
</evidence>
<dbReference type="Gene3D" id="3.30.390.30">
    <property type="match status" value="1"/>
</dbReference>
<comment type="similarity">
    <text evidence="1">Belongs to the class-I pyridine nucleotide-disulfide oxidoreductase family.</text>
</comment>
<evidence type="ECO:0000259" key="8">
    <source>
        <dbReference type="Pfam" id="PF07992"/>
    </source>
</evidence>
<keyword evidence="5" id="KW-0547">Nucleotide-binding</keyword>
<dbReference type="PRINTS" id="PR00411">
    <property type="entry name" value="PNDRDTASEI"/>
</dbReference>
<keyword evidence="4" id="KW-0560">Oxidoreductase</keyword>
<gene>
    <name evidence="9" type="ORF">GCM10009545_00270</name>
    <name evidence="10" type="ORF">GCM10011581_27550</name>
</gene>
<dbReference type="InterPro" id="IPR023753">
    <property type="entry name" value="FAD/NAD-binding_dom"/>
</dbReference>
<evidence type="ECO:0000256" key="5">
    <source>
        <dbReference type="PIRSR" id="PIRSR000350-3"/>
    </source>
</evidence>
<dbReference type="Pfam" id="PF02852">
    <property type="entry name" value="Pyr_redox_dim"/>
    <property type="match status" value="1"/>
</dbReference>
<reference evidence="10 11" key="1">
    <citation type="journal article" date="2014" name="Int. J. Syst. Evol. Microbiol.">
        <title>Complete genome sequence of Corynebacterium casei LMG S-19264T (=DSM 44701T), isolated from a smear-ripened cheese.</title>
        <authorList>
            <consortium name="US DOE Joint Genome Institute (JGI-PGF)"/>
            <person name="Walter F."/>
            <person name="Albersmeier A."/>
            <person name="Kalinowski J."/>
            <person name="Ruckert C."/>
        </authorList>
    </citation>
    <scope>NUCLEOTIDE SEQUENCE [LARGE SCALE GENOMIC DNA]</scope>
    <source>
        <strain evidence="10 11">CGMCC 4.7206</strain>
    </source>
</reference>
<comment type="cofactor">
    <cofactor evidence="5">
        <name>FAD</name>
        <dbReference type="ChEBI" id="CHEBI:57692"/>
    </cofactor>
    <text evidence="5">Binds 1 FAD per subunit.</text>
</comment>
<feature type="binding site" evidence="5">
    <location>
        <position position="307"/>
    </location>
    <ligand>
        <name>FAD</name>
        <dbReference type="ChEBI" id="CHEBI:57692"/>
    </ligand>
</feature>
<dbReference type="PRINTS" id="PR00368">
    <property type="entry name" value="FADPNR"/>
</dbReference>
<dbReference type="Pfam" id="PF07992">
    <property type="entry name" value="Pyr_redox_2"/>
    <property type="match status" value="1"/>
</dbReference>
<dbReference type="Gene3D" id="3.50.50.60">
    <property type="entry name" value="FAD/NAD(P)-binding domain"/>
    <property type="match status" value="2"/>
</dbReference>
<dbReference type="InterPro" id="IPR001100">
    <property type="entry name" value="Pyr_nuc-diS_OxRdtase"/>
</dbReference>
<feature type="binding site" evidence="5">
    <location>
        <position position="116"/>
    </location>
    <ligand>
        <name>FAD</name>
        <dbReference type="ChEBI" id="CHEBI:57692"/>
    </ligand>
</feature>
<accession>A0A917NCW5</accession>
<reference evidence="10" key="3">
    <citation type="submission" date="2020-09" db="EMBL/GenBank/DDBJ databases">
        <authorList>
            <person name="Sun Q."/>
            <person name="Zhou Y."/>
        </authorList>
    </citation>
    <scope>NUCLEOTIDE SEQUENCE</scope>
    <source>
        <strain evidence="10">CGMCC 4.7206</strain>
    </source>
</reference>
<dbReference type="Proteomes" id="UP000597989">
    <property type="component" value="Unassembled WGS sequence"/>
</dbReference>
<evidence type="ECO:0000256" key="1">
    <source>
        <dbReference type="ARBA" id="ARBA00007532"/>
    </source>
</evidence>
<dbReference type="SUPFAM" id="SSF51905">
    <property type="entry name" value="FAD/NAD(P)-binding domain"/>
    <property type="match status" value="1"/>
</dbReference>
<evidence type="ECO:0000256" key="2">
    <source>
        <dbReference type="ARBA" id="ARBA00022630"/>
    </source>
</evidence>
<dbReference type="InterPro" id="IPR036188">
    <property type="entry name" value="FAD/NAD-bd_sf"/>
</dbReference>
<organism evidence="10 11">
    <name type="scientific">Saccharopolyspora thermophila</name>
    <dbReference type="NCBI Taxonomy" id="89367"/>
    <lineage>
        <taxon>Bacteria</taxon>
        <taxon>Bacillati</taxon>
        <taxon>Actinomycetota</taxon>
        <taxon>Actinomycetes</taxon>
        <taxon>Pseudonocardiales</taxon>
        <taxon>Pseudonocardiaceae</taxon>
        <taxon>Saccharopolyspora</taxon>
    </lineage>
</organism>
<feature type="binding site" evidence="5">
    <location>
        <begin position="182"/>
        <end position="189"/>
    </location>
    <ligand>
        <name>NAD(+)</name>
        <dbReference type="ChEBI" id="CHEBI:57540"/>
    </ligand>
</feature>
<feature type="domain" description="FAD/NAD(P)-binding" evidence="8">
    <location>
        <begin position="7"/>
        <end position="322"/>
    </location>
</feature>
<reference evidence="9 12" key="2">
    <citation type="journal article" date="2019" name="Int. J. Syst. Evol. Microbiol.">
        <title>The Global Catalogue of Microorganisms (GCM) 10K type strain sequencing project: providing services to taxonomists for standard genome sequencing and annotation.</title>
        <authorList>
            <consortium name="The Broad Institute Genomics Platform"/>
            <consortium name="The Broad Institute Genome Sequencing Center for Infectious Disease"/>
            <person name="Wu L."/>
            <person name="Ma J."/>
        </authorList>
    </citation>
    <scope>NUCLEOTIDE SEQUENCE [LARGE SCALE GENOMIC DNA]</scope>
    <source>
        <strain evidence="9 12">JCM 10664</strain>
    </source>
</reference>
<feature type="disulfide bond" description="Redox-active" evidence="6">
    <location>
        <begin position="43"/>
        <end position="48"/>
    </location>
</feature>
<dbReference type="FunFam" id="3.30.390.30:FF:000001">
    <property type="entry name" value="Dihydrolipoyl dehydrogenase"/>
    <property type="match status" value="1"/>
</dbReference>
<evidence type="ECO:0000256" key="4">
    <source>
        <dbReference type="ARBA" id="ARBA00023002"/>
    </source>
</evidence>
<evidence type="ECO:0000313" key="9">
    <source>
        <dbReference type="EMBL" id="GAA0502648.1"/>
    </source>
</evidence>
<dbReference type="EMBL" id="BAAAHC010000001">
    <property type="protein sequence ID" value="GAA0502648.1"/>
    <property type="molecule type" value="Genomic_DNA"/>
</dbReference>
<dbReference type="Proteomes" id="UP001500220">
    <property type="component" value="Unassembled WGS sequence"/>
</dbReference>
<comment type="caution">
    <text evidence="10">The sequence shown here is derived from an EMBL/GenBank/DDBJ whole genome shotgun (WGS) entry which is preliminary data.</text>
</comment>
<dbReference type="PANTHER" id="PTHR43014:SF2">
    <property type="entry name" value="MERCURIC REDUCTASE"/>
    <property type="match status" value="1"/>
</dbReference>
<feature type="domain" description="Pyridine nucleotide-disulphide oxidoreductase dimerisation" evidence="7">
    <location>
        <begin position="342"/>
        <end position="451"/>
    </location>
</feature>
<evidence type="ECO:0000313" key="10">
    <source>
        <dbReference type="EMBL" id="GGI88961.1"/>
    </source>
</evidence>
<dbReference type="PIRSF" id="PIRSF000350">
    <property type="entry name" value="Mercury_reductase_MerA"/>
    <property type="match status" value="1"/>
</dbReference>
<protein>
    <submittedName>
        <fullName evidence="9">NAD(P)/FAD-dependent oxidoreductase</fullName>
    </submittedName>
    <submittedName>
        <fullName evidence="10">Pyridine nucleotide-disulfide oxidoreductase</fullName>
    </submittedName>
</protein>
<dbReference type="InterPro" id="IPR004099">
    <property type="entry name" value="Pyr_nucl-diS_OxRdtase_dimer"/>
</dbReference>
<dbReference type="GO" id="GO:0003955">
    <property type="term" value="F:NAD(P)H dehydrogenase (quinone) activity"/>
    <property type="evidence" value="ECO:0007669"/>
    <property type="project" value="TreeGrafter"/>
</dbReference>
<dbReference type="SUPFAM" id="SSF55424">
    <property type="entry name" value="FAD/NAD-linked reductases, dimerisation (C-terminal) domain"/>
    <property type="match status" value="1"/>
</dbReference>
<dbReference type="PANTHER" id="PTHR43014">
    <property type="entry name" value="MERCURIC REDUCTASE"/>
    <property type="match status" value="1"/>
</dbReference>
<dbReference type="EMBL" id="BMMT01000008">
    <property type="protein sequence ID" value="GGI88961.1"/>
    <property type="molecule type" value="Genomic_DNA"/>
</dbReference>
<feature type="binding site" evidence="5">
    <location>
        <position position="268"/>
    </location>
    <ligand>
        <name>NAD(+)</name>
        <dbReference type="ChEBI" id="CHEBI:57540"/>
    </ligand>
</feature>
<dbReference type="InterPro" id="IPR016156">
    <property type="entry name" value="FAD/NAD-linked_Rdtase_dimer_sf"/>
</dbReference>
<keyword evidence="3 5" id="KW-0274">FAD</keyword>
<keyword evidence="5" id="KW-0520">NAD</keyword>
<evidence type="ECO:0000313" key="12">
    <source>
        <dbReference type="Proteomes" id="UP001500220"/>
    </source>
</evidence>